<dbReference type="Proteomes" id="UP001055712">
    <property type="component" value="Unassembled WGS sequence"/>
</dbReference>
<dbReference type="CDD" id="cd09917">
    <property type="entry name" value="F-box_SF"/>
    <property type="match status" value="1"/>
</dbReference>
<reference evidence="5" key="2">
    <citation type="submission" date="2020-11" db="EMBL/GenBank/DDBJ databases">
        <authorList>
            <person name="Cecchin M."/>
            <person name="Marcolungo L."/>
            <person name="Rossato M."/>
            <person name="Girolomoni L."/>
            <person name="Cosentino E."/>
            <person name="Cuine S."/>
            <person name="Li-Beisson Y."/>
            <person name="Delledonne M."/>
            <person name="Ballottari M."/>
        </authorList>
    </citation>
    <scope>NUCLEOTIDE SEQUENCE</scope>
    <source>
        <strain evidence="5">211/11P</strain>
        <tissue evidence="5">Whole cell</tissue>
    </source>
</reference>
<accession>A0A9D4TQK7</accession>
<dbReference type="GO" id="GO:0005737">
    <property type="term" value="C:cytoplasm"/>
    <property type="evidence" value="ECO:0007669"/>
    <property type="project" value="TreeGrafter"/>
</dbReference>
<sequence length="312" mass="34568">MDLLSELEAAFFEEAEEEDATKAATAARGTRLKTSSLPTHRAQASLLTGLSEELLLRVLGRLAPDDLLVLAQTSRYLHTVICQSNASLWRKHYLARWPDGPPGEDAEHVQGLSWKVLYMERDHQAVLEARQSAPSEALYVQMATARRSEALSRADGEALFQSPTHNRSLQLSSEVDAFRRARGLTDTLQHATHSCRGGCSWSHLVGHSAWICEKSGFVHVCTSADSCAFREPDPSSDMQVCTISGRCFANMLTEREEHAGEWERGQSRAEQQGEEDGWGAESGVGGRLGRAFLAGYNVETAEEFEQIFQVRF</sequence>
<dbReference type="PROSITE" id="PS50181">
    <property type="entry name" value="FBOX"/>
    <property type="match status" value="1"/>
</dbReference>
<reference evidence="5" key="1">
    <citation type="journal article" date="2019" name="Plant J.">
        <title>Chlorella vulgaris genome assembly and annotation reveals the molecular basis for metabolic acclimation to high light conditions.</title>
        <authorList>
            <person name="Cecchin M."/>
            <person name="Marcolungo L."/>
            <person name="Rossato M."/>
            <person name="Girolomoni L."/>
            <person name="Cosentino E."/>
            <person name="Cuine S."/>
            <person name="Li-Beisson Y."/>
            <person name="Delledonne M."/>
            <person name="Ballottari M."/>
        </authorList>
    </citation>
    <scope>NUCLEOTIDE SEQUENCE</scope>
    <source>
        <strain evidence="5">211/11P</strain>
    </source>
</reference>
<evidence type="ECO:0000259" key="4">
    <source>
        <dbReference type="PROSITE" id="PS50181"/>
    </source>
</evidence>
<evidence type="ECO:0000313" key="6">
    <source>
        <dbReference type="Proteomes" id="UP001055712"/>
    </source>
</evidence>
<dbReference type="Pfam" id="PF12937">
    <property type="entry name" value="F-box-like"/>
    <property type="match status" value="1"/>
</dbReference>
<evidence type="ECO:0000256" key="3">
    <source>
        <dbReference type="SAM" id="MobiDB-lite"/>
    </source>
</evidence>
<gene>
    <name evidence="5" type="ORF">D9Q98_003858</name>
</gene>
<dbReference type="EMBL" id="SIDB01000005">
    <property type="protein sequence ID" value="KAI3432298.1"/>
    <property type="molecule type" value="Genomic_DNA"/>
</dbReference>
<dbReference type="InterPro" id="IPR001810">
    <property type="entry name" value="F-box_dom"/>
</dbReference>
<proteinExistence type="predicted"/>
<evidence type="ECO:0000256" key="2">
    <source>
        <dbReference type="ARBA" id="ARBA00022786"/>
    </source>
</evidence>
<feature type="compositionally biased region" description="Basic and acidic residues" evidence="3">
    <location>
        <begin position="258"/>
        <end position="267"/>
    </location>
</feature>
<keyword evidence="6" id="KW-1185">Reference proteome</keyword>
<dbReference type="OrthoDB" id="3219396at2759"/>
<evidence type="ECO:0000256" key="1">
    <source>
        <dbReference type="ARBA" id="ARBA00004906"/>
    </source>
</evidence>
<dbReference type="Gene3D" id="1.20.1280.50">
    <property type="match status" value="1"/>
</dbReference>
<dbReference type="PANTHER" id="PTHR46550:SF1">
    <property type="entry name" value="F-BOX PROTEIN 3"/>
    <property type="match status" value="1"/>
</dbReference>
<dbReference type="AlphaFoldDB" id="A0A9D4TQK7"/>
<name>A0A9D4TQK7_CHLVU</name>
<organism evidence="5 6">
    <name type="scientific">Chlorella vulgaris</name>
    <name type="common">Green alga</name>
    <dbReference type="NCBI Taxonomy" id="3077"/>
    <lineage>
        <taxon>Eukaryota</taxon>
        <taxon>Viridiplantae</taxon>
        <taxon>Chlorophyta</taxon>
        <taxon>core chlorophytes</taxon>
        <taxon>Trebouxiophyceae</taxon>
        <taxon>Chlorellales</taxon>
        <taxon>Chlorellaceae</taxon>
        <taxon>Chlorella clade</taxon>
        <taxon>Chlorella</taxon>
    </lineage>
</organism>
<dbReference type="SUPFAM" id="SSF81383">
    <property type="entry name" value="F-box domain"/>
    <property type="match status" value="1"/>
</dbReference>
<feature type="domain" description="F-box" evidence="4">
    <location>
        <begin position="44"/>
        <end position="92"/>
    </location>
</feature>
<dbReference type="PANTHER" id="PTHR46550">
    <property type="entry name" value="F-BOX ONLY PROTEIN 3"/>
    <property type="match status" value="1"/>
</dbReference>
<protein>
    <recommendedName>
        <fullName evidence="4">F-box domain-containing protein</fullName>
    </recommendedName>
</protein>
<comment type="pathway">
    <text evidence="1">Protein modification; protein ubiquitination.</text>
</comment>
<feature type="region of interest" description="Disordered" evidence="3">
    <location>
        <begin position="258"/>
        <end position="282"/>
    </location>
</feature>
<keyword evidence="2" id="KW-0833">Ubl conjugation pathway</keyword>
<evidence type="ECO:0000313" key="5">
    <source>
        <dbReference type="EMBL" id="KAI3432298.1"/>
    </source>
</evidence>
<comment type="caution">
    <text evidence="5">The sequence shown here is derived from an EMBL/GenBank/DDBJ whole genome shotgun (WGS) entry which is preliminary data.</text>
</comment>
<dbReference type="InterPro" id="IPR052121">
    <property type="entry name" value="F-box_SCF_Substrate_Recog"/>
</dbReference>
<dbReference type="InterPro" id="IPR036047">
    <property type="entry name" value="F-box-like_dom_sf"/>
</dbReference>